<dbReference type="SUPFAM" id="SSF50331">
    <property type="entry name" value="MOP-like"/>
    <property type="match status" value="1"/>
</dbReference>
<reference evidence="11" key="2">
    <citation type="submission" date="2019-06" db="EMBL/GenBank/DDBJ databases">
        <title>AzeR, a transcriptional regulator that responds to azelaic acid in Pseudomonas nitroreducens.</title>
        <authorList>
            <person name="Bez C."/>
            <person name="Javvadi S.G."/>
            <person name="Bertani I."/>
            <person name="Devescovi G."/>
            <person name="Studholme D.J."/>
            <person name="Geller A."/>
            <person name="Levy A."/>
            <person name="Venturi V."/>
        </authorList>
    </citation>
    <scope>NUCLEOTIDE SEQUENCE [LARGE SCALE GENOMIC DNA]</scope>
    <source>
        <strain evidence="11">DSM 9128</strain>
    </source>
</reference>
<comment type="caution">
    <text evidence="10">The sequence shown here is derived from an EMBL/GenBank/DDBJ whole genome shotgun (WGS) entry which is preliminary data.</text>
</comment>
<keyword evidence="7" id="KW-0406">Ion transport</keyword>
<dbReference type="FunFam" id="3.40.50.300:FF:000425">
    <property type="entry name" value="Probable ABC transporter, ATP-binding subunit"/>
    <property type="match status" value="1"/>
</dbReference>
<proteinExistence type="predicted"/>
<dbReference type="InterPro" id="IPR003593">
    <property type="entry name" value="AAA+_ATPase"/>
</dbReference>
<sequence length="360" mass="38002">MSTLELKSVSRFFGAYAAIENFNLSVASGGRAAIVGPSGSGKTTLLRLIAGFEVPDLGTITLDGVTLAGDSTFVPAHRRVIGYVPQDGALFPHLSVAENIGFGLPKGMENRDRRIQELLAMVSLNASMAGRWPHELSGGQQQRVALARALAQSPKLMLLDEPFSALDSGLRVSMRKAVSKVLSDAGVTAILVTHDQEEALSFGDQLAVIRQGRLVQAGAPKDLYLRPVDEETAAFPGDALVFRAHVSNGWARCALGNVIAGNAAFSGHAQILLRPEQLHLSRSTLLPNSADGCFGVVVGSDFGGGKCTVMVRLETPLSEDELTIPVRVPAMDCPGPGARVHILVSGAAHSFTADRLVQAH</sequence>
<dbReference type="PROSITE" id="PS00211">
    <property type="entry name" value="ABC_TRANSPORTER_1"/>
    <property type="match status" value="1"/>
</dbReference>
<gene>
    <name evidence="10" type="ORF">FEA48_21945</name>
</gene>
<dbReference type="InterPro" id="IPR017871">
    <property type="entry name" value="ABC_transporter-like_CS"/>
</dbReference>
<dbReference type="AlphaFoldDB" id="A0A5R9A111"/>
<keyword evidence="8" id="KW-0472">Membrane</keyword>
<dbReference type="GO" id="GO:0015408">
    <property type="term" value="F:ABC-type ferric iron transporter activity"/>
    <property type="evidence" value="ECO:0007669"/>
    <property type="project" value="InterPro"/>
</dbReference>
<dbReference type="InterPro" id="IPR050093">
    <property type="entry name" value="ABC_SmlMolc_Importer"/>
</dbReference>
<dbReference type="GO" id="GO:0016020">
    <property type="term" value="C:membrane"/>
    <property type="evidence" value="ECO:0007669"/>
    <property type="project" value="InterPro"/>
</dbReference>
<evidence type="ECO:0000256" key="6">
    <source>
        <dbReference type="ARBA" id="ARBA00023004"/>
    </source>
</evidence>
<evidence type="ECO:0000313" key="10">
    <source>
        <dbReference type="EMBL" id="TLP71486.1"/>
    </source>
</evidence>
<dbReference type="Proteomes" id="UP000307510">
    <property type="component" value="Unassembled WGS sequence"/>
</dbReference>
<evidence type="ECO:0000256" key="5">
    <source>
        <dbReference type="ARBA" id="ARBA00022840"/>
    </source>
</evidence>
<evidence type="ECO:0000256" key="8">
    <source>
        <dbReference type="ARBA" id="ARBA00023136"/>
    </source>
</evidence>
<dbReference type="InterPro" id="IPR003439">
    <property type="entry name" value="ABC_transporter-like_ATP-bd"/>
</dbReference>
<protein>
    <submittedName>
        <fullName evidence="10">ABC transporter ATP-binding protein</fullName>
    </submittedName>
</protein>
<dbReference type="PROSITE" id="PS50893">
    <property type="entry name" value="ABC_TRANSPORTER_2"/>
    <property type="match status" value="1"/>
</dbReference>
<dbReference type="GO" id="GO:0015697">
    <property type="term" value="P:quaternary ammonium group transport"/>
    <property type="evidence" value="ECO:0007669"/>
    <property type="project" value="UniProtKB-ARBA"/>
</dbReference>
<reference evidence="10 11" key="1">
    <citation type="submission" date="2019-05" db="EMBL/GenBank/DDBJ databases">
        <authorList>
            <person name="Moore K."/>
            <person name="O'Neill P."/>
            <person name="Farbos A."/>
            <person name="Studholme D.J."/>
        </authorList>
    </citation>
    <scope>NUCLEOTIDE SEQUENCE [LARGE SCALE GENOMIC DNA]</scope>
    <source>
        <strain evidence="10 11">DSM 9128</strain>
    </source>
</reference>
<evidence type="ECO:0000259" key="9">
    <source>
        <dbReference type="PROSITE" id="PS50893"/>
    </source>
</evidence>
<evidence type="ECO:0000313" key="11">
    <source>
        <dbReference type="Proteomes" id="UP000307510"/>
    </source>
</evidence>
<feature type="domain" description="ABC transporter" evidence="9">
    <location>
        <begin position="4"/>
        <end position="236"/>
    </location>
</feature>
<evidence type="ECO:0000256" key="7">
    <source>
        <dbReference type="ARBA" id="ARBA00023065"/>
    </source>
</evidence>
<dbReference type="GO" id="GO:0016887">
    <property type="term" value="F:ATP hydrolysis activity"/>
    <property type="evidence" value="ECO:0007669"/>
    <property type="project" value="InterPro"/>
</dbReference>
<dbReference type="PANTHER" id="PTHR42781:SF4">
    <property type="entry name" value="SPERMIDINE_PUTRESCINE IMPORT ATP-BINDING PROTEIN POTA"/>
    <property type="match status" value="1"/>
</dbReference>
<evidence type="ECO:0000256" key="2">
    <source>
        <dbReference type="ARBA" id="ARBA00022475"/>
    </source>
</evidence>
<dbReference type="PANTHER" id="PTHR42781">
    <property type="entry name" value="SPERMIDINE/PUTRESCINE IMPORT ATP-BINDING PROTEIN POTA"/>
    <property type="match status" value="1"/>
</dbReference>
<name>A0A5R9A111_PSENT</name>
<dbReference type="SUPFAM" id="SSF52540">
    <property type="entry name" value="P-loop containing nucleoside triphosphate hydrolases"/>
    <property type="match status" value="1"/>
</dbReference>
<keyword evidence="6" id="KW-0408">Iron</keyword>
<keyword evidence="5 10" id="KW-0067">ATP-binding</keyword>
<keyword evidence="2" id="KW-1003">Cell membrane</keyword>
<keyword evidence="1" id="KW-0813">Transport</keyword>
<dbReference type="SMART" id="SM00382">
    <property type="entry name" value="AAA"/>
    <property type="match status" value="1"/>
</dbReference>
<evidence type="ECO:0000256" key="1">
    <source>
        <dbReference type="ARBA" id="ARBA00022448"/>
    </source>
</evidence>
<dbReference type="InterPro" id="IPR027417">
    <property type="entry name" value="P-loop_NTPase"/>
</dbReference>
<dbReference type="EMBL" id="VASG01000006">
    <property type="protein sequence ID" value="TLP71486.1"/>
    <property type="molecule type" value="Genomic_DNA"/>
</dbReference>
<accession>A0A5R9A111</accession>
<dbReference type="Pfam" id="PF00005">
    <property type="entry name" value="ABC_tran"/>
    <property type="match status" value="1"/>
</dbReference>
<organism evidence="10 11">
    <name type="scientific">Pseudomonas nitroreducens</name>
    <dbReference type="NCBI Taxonomy" id="46680"/>
    <lineage>
        <taxon>Bacteria</taxon>
        <taxon>Pseudomonadati</taxon>
        <taxon>Pseudomonadota</taxon>
        <taxon>Gammaproteobacteria</taxon>
        <taxon>Pseudomonadales</taxon>
        <taxon>Pseudomonadaceae</taxon>
        <taxon>Pseudomonas</taxon>
    </lineage>
</organism>
<keyword evidence="4" id="KW-0547">Nucleotide-binding</keyword>
<evidence type="ECO:0000256" key="3">
    <source>
        <dbReference type="ARBA" id="ARBA00022496"/>
    </source>
</evidence>
<dbReference type="GO" id="GO:0005524">
    <property type="term" value="F:ATP binding"/>
    <property type="evidence" value="ECO:0007669"/>
    <property type="project" value="UniProtKB-KW"/>
</dbReference>
<dbReference type="InterPro" id="IPR008995">
    <property type="entry name" value="Mo/tungstate-bd_C_term_dom"/>
</dbReference>
<dbReference type="CDD" id="cd03259">
    <property type="entry name" value="ABC_Carb_Solutes_like"/>
    <property type="match status" value="1"/>
</dbReference>
<dbReference type="Gene3D" id="3.40.50.300">
    <property type="entry name" value="P-loop containing nucleotide triphosphate hydrolases"/>
    <property type="match status" value="1"/>
</dbReference>
<evidence type="ECO:0000256" key="4">
    <source>
        <dbReference type="ARBA" id="ARBA00022741"/>
    </source>
</evidence>
<dbReference type="RefSeq" id="WP_138215673.1">
    <property type="nucleotide sequence ID" value="NZ_VASG01000006.1"/>
</dbReference>
<dbReference type="InterPro" id="IPR015853">
    <property type="entry name" value="ABC_transpr_FbpC"/>
</dbReference>
<keyword evidence="3" id="KW-0410">Iron transport</keyword>